<dbReference type="PANTHER" id="PTHR42659">
    <property type="entry name" value="XANTHINE DEHYDROGENASE SUBUNIT C-RELATED"/>
    <property type="match status" value="1"/>
</dbReference>
<evidence type="ECO:0000313" key="4">
    <source>
        <dbReference type="EMBL" id="GAA0612606.1"/>
    </source>
</evidence>
<keyword evidence="2" id="KW-0274">FAD</keyword>
<protein>
    <submittedName>
        <fullName evidence="4">Xanthine dehydrogenase family protein subunit M</fullName>
    </submittedName>
</protein>
<dbReference type="Proteomes" id="UP001424441">
    <property type="component" value="Unassembled WGS sequence"/>
</dbReference>
<evidence type="ECO:0000256" key="1">
    <source>
        <dbReference type="ARBA" id="ARBA00022630"/>
    </source>
</evidence>
<dbReference type="Pfam" id="PF03450">
    <property type="entry name" value="CO_deh_flav_C"/>
    <property type="match status" value="1"/>
</dbReference>
<dbReference type="InterPro" id="IPR002346">
    <property type="entry name" value="Mopterin_DH_FAD-bd"/>
</dbReference>
<evidence type="ECO:0000259" key="3">
    <source>
        <dbReference type="PROSITE" id="PS51387"/>
    </source>
</evidence>
<dbReference type="InterPro" id="IPR016167">
    <property type="entry name" value="FAD-bd_PCMH_sub1"/>
</dbReference>
<proteinExistence type="predicted"/>
<dbReference type="EMBL" id="BAAADE010000009">
    <property type="protein sequence ID" value="GAA0612606.1"/>
    <property type="molecule type" value="Genomic_DNA"/>
</dbReference>
<dbReference type="Gene3D" id="3.30.465.10">
    <property type="match status" value="2"/>
</dbReference>
<dbReference type="RefSeq" id="WP_343807356.1">
    <property type="nucleotide sequence ID" value="NZ_BAAADE010000009.1"/>
</dbReference>
<organism evidence="4 5">
    <name type="scientific">Paenochrobactrum glaciei</name>
    <dbReference type="NCBI Taxonomy" id="486407"/>
    <lineage>
        <taxon>Bacteria</taxon>
        <taxon>Pseudomonadati</taxon>
        <taxon>Pseudomonadota</taxon>
        <taxon>Alphaproteobacteria</taxon>
        <taxon>Hyphomicrobiales</taxon>
        <taxon>Brucellaceae</taxon>
        <taxon>Paenochrobactrum</taxon>
    </lineage>
</organism>
<dbReference type="SUPFAM" id="SSF55447">
    <property type="entry name" value="CO dehydrogenase flavoprotein C-terminal domain-like"/>
    <property type="match status" value="1"/>
</dbReference>
<dbReference type="InterPro" id="IPR036318">
    <property type="entry name" value="FAD-bd_PCMH-like_sf"/>
</dbReference>
<keyword evidence="5" id="KW-1185">Reference proteome</keyword>
<dbReference type="Gene3D" id="3.30.390.50">
    <property type="entry name" value="CO dehydrogenase flavoprotein, C-terminal domain"/>
    <property type="match status" value="1"/>
</dbReference>
<accession>A0ABN1GJ22</accession>
<keyword evidence="1" id="KW-0285">Flavoprotein</keyword>
<dbReference type="InterPro" id="IPR016166">
    <property type="entry name" value="FAD-bd_PCMH"/>
</dbReference>
<dbReference type="PROSITE" id="PS51387">
    <property type="entry name" value="FAD_PCMH"/>
    <property type="match status" value="1"/>
</dbReference>
<sequence length="324" mass="34774">MAQIEWIFPSSVDEALYALSQSGHQAVAGGTTLFDLMKLGHAVGPVLVDVSKLPLTSISQHDDYIHIGALASNSDVAKSSLISEHLPALSEAILSGASEQIRNAASIGGNLLQATRCIYFRDTSWACNRRVEGAGCEALQVPTSGHAILGTSSACIATQPSDMAVALLAMDAIIVAQYRGLNIRIPIADFFRKPDQKAMPLNTLPVNALITSVEVPSGRMQAKSGYLKLRGRASYEFASASVAACLELDDNKISRAAIAYGGVGTVPWRDVNAERLLLGHIPSRNQIDLYLDRVFEHAEIRPETAHKVSLARGAVHHMLERLAQ</sequence>
<dbReference type="InterPro" id="IPR016169">
    <property type="entry name" value="FAD-bd_PCMH_sub2"/>
</dbReference>
<dbReference type="InterPro" id="IPR036683">
    <property type="entry name" value="CO_DH_flav_C_dom_sf"/>
</dbReference>
<evidence type="ECO:0000256" key="2">
    <source>
        <dbReference type="ARBA" id="ARBA00022827"/>
    </source>
</evidence>
<reference evidence="4 5" key="1">
    <citation type="journal article" date="2019" name="Int. J. Syst. Evol. Microbiol.">
        <title>The Global Catalogue of Microorganisms (GCM) 10K type strain sequencing project: providing services to taxonomists for standard genome sequencing and annotation.</title>
        <authorList>
            <consortium name="The Broad Institute Genomics Platform"/>
            <consortium name="The Broad Institute Genome Sequencing Center for Infectious Disease"/>
            <person name="Wu L."/>
            <person name="Ma J."/>
        </authorList>
    </citation>
    <scope>NUCLEOTIDE SEQUENCE [LARGE SCALE GENOMIC DNA]</scope>
    <source>
        <strain evidence="4 5">JCM 15115</strain>
    </source>
</reference>
<dbReference type="Gene3D" id="3.30.43.10">
    <property type="entry name" value="Uridine Diphospho-n-acetylenolpyruvylglucosamine Reductase, domain 2"/>
    <property type="match status" value="1"/>
</dbReference>
<name>A0ABN1GJ22_9HYPH</name>
<evidence type="ECO:0000313" key="5">
    <source>
        <dbReference type="Proteomes" id="UP001424441"/>
    </source>
</evidence>
<feature type="domain" description="FAD-binding PCMH-type" evidence="3">
    <location>
        <begin position="1"/>
        <end position="220"/>
    </location>
</feature>
<dbReference type="SMART" id="SM01092">
    <property type="entry name" value="CO_deh_flav_C"/>
    <property type="match status" value="1"/>
</dbReference>
<comment type="caution">
    <text evidence="4">The sequence shown here is derived from an EMBL/GenBank/DDBJ whole genome shotgun (WGS) entry which is preliminary data.</text>
</comment>
<dbReference type="InterPro" id="IPR051312">
    <property type="entry name" value="Diverse_Substr_Oxidored"/>
</dbReference>
<dbReference type="PANTHER" id="PTHR42659:SF1">
    <property type="entry name" value="OXIDOREDUCTASE"/>
    <property type="match status" value="1"/>
</dbReference>
<dbReference type="SUPFAM" id="SSF56176">
    <property type="entry name" value="FAD-binding/transporter-associated domain-like"/>
    <property type="match status" value="1"/>
</dbReference>
<dbReference type="Pfam" id="PF00941">
    <property type="entry name" value="FAD_binding_5"/>
    <property type="match status" value="1"/>
</dbReference>
<dbReference type="InterPro" id="IPR005107">
    <property type="entry name" value="CO_DH_flav_C"/>
</dbReference>
<gene>
    <name evidence="4" type="ORF">GCM10008943_30060</name>
</gene>